<gene>
    <name evidence="1" type="ORF">HNR06_000623</name>
</gene>
<protein>
    <submittedName>
        <fullName evidence="1">Uncharacterized protein</fullName>
    </submittedName>
</protein>
<name>A0A7Z0BJ53_9ACTN</name>
<dbReference type="EMBL" id="JACCHL010000001">
    <property type="protein sequence ID" value="NYH51034.1"/>
    <property type="molecule type" value="Genomic_DNA"/>
</dbReference>
<dbReference type="Proteomes" id="UP000584931">
    <property type="component" value="Unassembled WGS sequence"/>
</dbReference>
<proteinExistence type="predicted"/>
<comment type="caution">
    <text evidence="1">The sequence shown here is derived from an EMBL/GenBank/DDBJ whole genome shotgun (WGS) entry which is preliminary data.</text>
</comment>
<sequence>MFEETLVVVLSDPDQRRLEALRETLDDWLGNDARLRHKDNAGLVLGDTVSKAYKYYLHAGK</sequence>
<accession>A0A7Z0BJ53</accession>
<evidence type="ECO:0000313" key="1">
    <source>
        <dbReference type="EMBL" id="NYH51034.1"/>
    </source>
</evidence>
<reference evidence="1 2" key="1">
    <citation type="submission" date="2020-07" db="EMBL/GenBank/DDBJ databases">
        <title>Sequencing the genomes of 1000 actinobacteria strains.</title>
        <authorList>
            <person name="Klenk H.-P."/>
        </authorList>
    </citation>
    <scope>NUCLEOTIDE SEQUENCE [LARGE SCALE GENOMIC DNA]</scope>
    <source>
        <strain evidence="1 2">DSM 45278</strain>
    </source>
</reference>
<evidence type="ECO:0000313" key="2">
    <source>
        <dbReference type="Proteomes" id="UP000584931"/>
    </source>
</evidence>
<organism evidence="1 2">
    <name type="scientific">Nocardiopsis sinuspersici</name>
    <dbReference type="NCBI Taxonomy" id="501010"/>
    <lineage>
        <taxon>Bacteria</taxon>
        <taxon>Bacillati</taxon>
        <taxon>Actinomycetota</taxon>
        <taxon>Actinomycetes</taxon>
        <taxon>Streptosporangiales</taxon>
        <taxon>Nocardiopsidaceae</taxon>
        <taxon>Nocardiopsis</taxon>
    </lineage>
</organism>
<dbReference type="RefSeq" id="WP_143832937.1">
    <property type="nucleotide sequence ID" value="NZ_JACCHL010000001.1"/>
</dbReference>
<dbReference type="AlphaFoldDB" id="A0A7Z0BJ53"/>
<dbReference type="OrthoDB" id="27268at83676"/>